<sequence length="468" mass="51234">MSVPSPAFRARIRQGLSDTVLQEALQRATRSFQISREQAFADLPDAEAVRDRARAIRAHTIAHLDRYLEQFARAVERHGGKVFWAATAQEACDYVLGLARARGISLVAKSKSMVSEEIGLNAALEAAGIRVVETDLGEFIIQLAGERPSHIITPAIHKRREDVSQLFQKHLGMPPTDEIPAMTAAARQALRQIFLDARMGISGVNFGIAETGTLVLVTNEGNGRMVTTLPPIHVALMGIERVVPTWEDAEILLRVLARSATGQALTAYTSFLTGPRRPKEPDGPEELHVVLVDNGRSRWLGTPLEEALYCIRCGACLNACPVYQAIGGHAYGSVYPGPIGSIVTPMLGDGAGAELAYASSLCGACQEICPVRIAIPDLLIRWRQMEAGRLLPAWERAALWAYARIARHPAAWTRLGRWAMALLRRLGRGGWLRWGPGPLRAWTAVRDLPVPQRPAFREWWASRGGGVP</sequence>
<organism evidence="9 10">
    <name type="scientific">Thermoflexus hugenholtzii JAD2</name>
    <dbReference type="NCBI Taxonomy" id="877466"/>
    <lineage>
        <taxon>Bacteria</taxon>
        <taxon>Bacillati</taxon>
        <taxon>Chloroflexota</taxon>
        <taxon>Thermoflexia</taxon>
        <taxon>Thermoflexales</taxon>
        <taxon>Thermoflexaceae</taxon>
        <taxon>Thermoflexus</taxon>
    </lineage>
</organism>
<dbReference type="EMBL" id="FYEK01000027">
    <property type="protein sequence ID" value="SNB64451.1"/>
    <property type="molecule type" value="Genomic_DNA"/>
</dbReference>
<evidence type="ECO:0000256" key="2">
    <source>
        <dbReference type="ARBA" id="ARBA00022485"/>
    </source>
</evidence>
<keyword evidence="2" id="KW-0004">4Fe-4S</keyword>
<evidence type="ECO:0000256" key="5">
    <source>
        <dbReference type="ARBA" id="ARBA00022982"/>
    </source>
</evidence>
<dbReference type="InterPro" id="IPR004452">
    <property type="entry name" value="LutB/LldF"/>
</dbReference>
<gene>
    <name evidence="9" type="ORF">SAMN02746019_00008260</name>
</gene>
<keyword evidence="10" id="KW-1185">Reference proteome</keyword>
<dbReference type="RefSeq" id="WP_088571078.1">
    <property type="nucleotide sequence ID" value="NZ_FYEK01000027.1"/>
</dbReference>
<dbReference type="GO" id="GO:0051539">
    <property type="term" value="F:4 iron, 4 sulfur cluster binding"/>
    <property type="evidence" value="ECO:0007669"/>
    <property type="project" value="UniProtKB-KW"/>
</dbReference>
<name>A0A212QXV0_9CHLR</name>
<dbReference type="SUPFAM" id="SSF100950">
    <property type="entry name" value="NagB/RpiA/CoA transferase-like"/>
    <property type="match status" value="1"/>
</dbReference>
<dbReference type="GO" id="GO:0046872">
    <property type="term" value="F:metal ion binding"/>
    <property type="evidence" value="ECO:0007669"/>
    <property type="project" value="UniProtKB-KW"/>
</dbReference>
<keyword evidence="3" id="KW-0479">Metal-binding</keyword>
<dbReference type="Pfam" id="PF13183">
    <property type="entry name" value="Fer4_8"/>
    <property type="match status" value="1"/>
</dbReference>
<proteinExistence type="predicted"/>
<keyword evidence="5" id="KW-0249">Electron transport</keyword>
<keyword evidence="1" id="KW-0813">Transport</keyword>
<dbReference type="PANTHER" id="PTHR47153:SF2">
    <property type="entry name" value="LACTATE UTILIZATION PROTEIN B"/>
    <property type="match status" value="1"/>
</dbReference>
<evidence type="ECO:0000313" key="9">
    <source>
        <dbReference type="EMBL" id="SNB64451.1"/>
    </source>
</evidence>
<dbReference type="InterPro" id="IPR017896">
    <property type="entry name" value="4Fe4S_Fe-S-bd"/>
</dbReference>
<dbReference type="PANTHER" id="PTHR47153">
    <property type="entry name" value="LACTATE UTILIZATION PROTEIN B"/>
    <property type="match status" value="1"/>
</dbReference>
<feature type="domain" description="4Fe-4S ferredoxin-type" evidence="8">
    <location>
        <begin position="301"/>
        <end position="331"/>
    </location>
</feature>
<accession>A0A212QXV0</accession>
<dbReference type="GO" id="GO:0006089">
    <property type="term" value="P:lactate metabolic process"/>
    <property type="evidence" value="ECO:0007669"/>
    <property type="project" value="InterPro"/>
</dbReference>
<evidence type="ECO:0000313" key="10">
    <source>
        <dbReference type="Proteomes" id="UP000197025"/>
    </source>
</evidence>
<dbReference type="OrthoDB" id="5241828at2"/>
<dbReference type="PROSITE" id="PS00198">
    <property type="entry name" value="4FE4S_FER_1"/>
    <property type="match status" value="1"/>
</dbReference>
<dbReference type="InterPro" id="IPR024185">
    <property type="entry name" value="FTHF_cligase-like_sf"/>
</dbReference>
<evidence type="ECO:0000259" key="8">
    <source>
        <dbReference type="PROSITE" id="PS51379"/>
    </source>
</evidence>
<dbReference type="InterPro" id="IPR009051">
    <property type="entry name" value="Helical_ferredxn"/>
</dbReference>
<dbReference type="InterPro" id="IPR037171">
    <property type="entry name" value="NagB/RpiA_transferase-like"/>
</dbReference>
<evidence type="ECO:0000256" key="4">
    <source>
        <dbReference type="ARBA" id="ARBA00022737"/>
    </source>
</evidence>
<dbReference type="InterPro" id="IPR017900">
    <property type="entry name" value="4Fe4S_Fe_S_CS"/>
</dbReference>
<keyword evidence="7" id="KW-0411">Iron-sulfur</keyword>
<reference evidence="10" key="1">
    <citation type="submission" date="2017-06" db="EMBL/GenBank/DDBJ databases">
        <authorList>
            <person name="Varghese N."/>
            <person name="Submissions S."/>
        </authorList>
    </citation>
    <scope>NUCLEOTIDE SEQUENCE [LARGE SCALE GENOMIC DNA]</scope>
    <source>
        <strain evidence="10">JAD2</strain>
    </source>
</reference>
<dbReference type="AlphaFoldDB" id="A0A212QXV0"/>
<evidence type="ECO:0000256" key="3">
    <source>
        <dbReference type="ARBA" id="ARBA00022723"/>
    </source>
</evidence>
<dbReference type="Proteomes" id="UP000197025">
    <property type="component" value="Unassembled WGS sequence"/>
</dbReference>
<keyword evidence="4" id="KW-0677">Repeat</keyword>
<evidence type="ECO:0000256" key="1">
    <source>
        <dbReference type="ARBA" id="ARBA00022448"/>
    </source>
</evidence>
<keyword evidence="6" id="KW-0408">Iron</keyword>
<dbReference type="NCBIfam" id="TIGR00273">
    <property type="entry name" value="LutB/LldF family L-lactate oxidation iron-sulfur protein"/>
    <property type="match status" value="1"/>
</dbReference>
<dbReference type="InterPro" id="IPR003741">
    <property type="entry name" value="LUD_dom"/>
</dbReference>
<dbReference type="Gene3D" id="3.40.50.10420">
    <property type="entry name" value="NagB/RpiA/CoA transferase-like"/>
    <property type="match status" value="1"/>
</dbReference>
<dbReference type="InParanoid" id="A0A212QXV0"/>
<evidence type="ECO:0000256" key="6">
    <source>
        <dbReference type="ARBA" id="ARBA00023004"/>
    </source>
</evidence>
<evidence type="ECO:0000256" key="7">
    <source>
        <dbReference type="ARBA" id="ARBA00023014"/>
    </source>
</evidence>
<protein>
    <submittedName>
        <fullName evidence="9">L-lactate dehydrogenase complex protein LldF</fullName>
    </submittedName>
</protein>
<dbReference type="PROSITE" id="PS51379">
    <property type="entry name" value="4FE4S_FER_2"/>
    <property type="match status" value="1"/>
</dbReference>
<dbReference type="Pfam" id="PF02589">
    <property type="entry name" value="LUD_dom"/>
    <property type="match status" value="1"/>
</dbReference>
<dbReference type="FunCoup" id="A0A212QXV0">
    <property type="interactions" value="13"/>
</dbReference>
<dbReference type="Gene3D" id="1.10.1060.10">
    <property type="entry name" value="Alpha-helical ferredoxin"/>
    <property type="match status" value="1"/>
</dbReference>
<dbReference type="SUPFAM" id="SSF46548">
    <property type="entry name" value="alpha-helical ferredoxin"/>
    <property type="match status" value="1"/>
</dbReference>